<dbReference type="InterPro" id="IPR001853">
    <property type="entry name" value="DSBA-like_thioredoxin_dom"/>
</dbReference>
<keyword evidence="3" id="KW-1185">Reference proteome</keyword>
<proteinExistence type="predicted"/>
<evidence type="ECO:0000313" key="2">
    <source>
        <dbReference type="EMBL" id="MFD2212661.1"/>
    </source>
</evidence>
<dbReference type="Pfam" id="PF01323">
    <property type="entry name" value="DSBA"/>
    <property type="match status" value="1"/>
</dbReference>
<organism evidence="2 3">
    <name type="scientific">Metabacillus endolithicus</name>
    <dbReference type="NCBI Taxonomy" id="1535204"/>
    <lineage>
        <taxon>Bacteria</taxon>
        <taxon>Bacillati</taxon>
        <taxon>Bacillota</taxon>
        <taxon>Bacilli</taxon>
        <taxon>Bacillales</taxon>
        <taxon>Bacillaceae</taxon>
        <taxon>Metabacillus</taxon>
    </lineage>
</organism>
<dbReference type="SUPFAM" id="SSF52833">
    <property type="entry name" value="Thioredoxin-like"/>
    <property type="match status" value="1"/>
</dbReference>
<feature type="domain" description="DSBA-like thioredoxin" evidence="1">
    <location>
        <begin position="3"/>
        <end position="205"/>
    </location>
</feature>
<dbReference type="CDD" id="cd03024">
    <property type="entry name" value="DsbA_FrnE"/>
    <property type="match status" value="1"/>
</dbReference>
<dbReference type="Gene3D" id="3.40.30.10">
    <property type="entry name" value="Glutaredoxin"/>
    <property type="match status" value="1"/>
</dbReference>
<sequence length="245" mass="27604">MKIEVWSDFVCPFCYIGKRRLEMALDQFPHKDQVEVEFKSFELDPNAPTYTEQGIYQALAAKFGASEQQVREMNKGLIQQASDLGIKFNYEDMKPTNTFNAHRLNKFAKTIGKETELTEKLLHAYFTDTKNVGDIDTLADLAEAAGIDRSKALEVLNDEKAFANEVRGDERTAQQIGVTGVPFFVVNQKYSISGAQPQETFSRALTKIWEEENPKPKFQELHFDGGEGAICTDDGCELPSNSKKN</sequence>
<gene>
    <name evidence="2" type="ORF">ACFSKK_02915</name>
</gene>
<dbReference type="Proteomes" id="UP001597318">
    <property type="component" value="Unassembled WGS sequence"/>
</dbReference>
<accession>A0ABW5BV67</accession>
<dbReference type="EMBL" id="JBHUIK010000001">
    <property type="protein sequence ID" value="MFD2212661.1"/>
    <property type="molecule type" value="Genomic_DNA"/>
</dbReference>
<comment type="caution">
    <text evidence="2">The sequence shown here is derived from an EMBL/GenBank/DDBJ whole genome shotgun (WGS) entry which is preliminary data.</text>
</comment>
<reference evidence="3" key="1">
    <citation type="journal article" date="2019" name="Int. J. Syst. Evol. Microbiol.">
        <title>The Global Catalogue of Microorganisms (GCM) 10K type strain sequencing project: providing services to taxonomists for standard genome sequencing and annotation.</title>
        <authorList>
            <consortium name="The Broad Institute Genomics Platform"/>
            <consortium name="The Broad Institute Genome Sequencing Center for Infectious Disease"/>
            <person name="Wu L."/>
            <person name="Ma J."/>
        </authorList>
    </citation>
    <scope>NUCLEOTIDE SEQUENCE [LARGE SCALE GENOMIC DNA]</scope>
    <source>
        <strain evidence="3">CGMCC 1.15474</strain>
    </source>
</reference>
<dbReference type="PANTHER" id="PTHR13887">
    <property type="entry name" value="GLUTATHIONE S-TRANSFERASE KAPPA"/>
    <property type="match status" value="1"/>
</dbReference>
<protein>
    <submittedName>
        <fullName evidence="2">DsbA family oxidoreductase</fullName>
    </submittedName>
</protein>
<dbReference type="RefSeq" id="WP_247341992.1">
    <property type="nucleotide sequence ID" value="NZ_CP095550.1"/>
</dbReference>
<dbReference type="InterPro" id="IPR036249">
    <property type="entry name" value="Thioredoxin-like_sf"/>
</dbReference>
<dbReference type="PANTHER" id="PTHR13887:SF41">
    <property type="entry name" value="THIOREDOXIN SUPERFAMILY PROTEIN"/>
    <property type="match status" value="1"/>
</dbReference>
<evidence type="ECO:0000259" key="1">
    <source>
        <dbReference type="Pfam" id="PF01323"/>
    </source>
</evidence>
<name>A0ABW5BV67_9BACI</name>
<evidence type="ECO:0000313" key="3">
    <source>
        <dbReference type="Proteomes" id="UP001597318"/>
    </source>
</evidence>